<dbReference type="SUPFAM" id="SSF46785">
    <property type="entry name" value="Winged helix' DNA-binding domain"/>
    <property type="match status" value="1"/>
</dbReference>
<accession>A0A4P7IFB5</accession>
<dbReference type="KEGG" id="nsn:EXE58_10940"/>
<dbReference type="PANTHER" id="PTHR43537:SF5">
    <property type="entry name" value="UXU OPERON TRANSCRIPTIONAL REGULATOR"/>
    <property type="match status" value="1"/>
</dbReference>
<reference evidence="5 6" key="1">
    <citation type="submission" date="2019-03" db="EMBL/GenBank/DDBJ databases">
        <title>Three New Species of Nocardioides, Nocardioides euryhalodurans sp. nov., Nocardioides seonyuensis sp. nov. and Nocardioides eburneoflavus sp. nov. Iolated from Soil.</title>
        <authorList>
            <person name="Roh S.G."/>
            <person name="Lee C."/>
            <person name="Kim M.-K."/>
            <person name="Kim S.B."/>
        </authorList>
    </citation>
    <scope>NUCLEOTIDE SEQUENCE [LARGE SCALE GENOMIC DNA]</scope>
    <source>
        <strain evidence="5 6">MMS17-SY207-3</strain>
    </source>
</reference>
<dbReference type="Pfam" id="PF00392">
    <property type="entry name" value="GntR"/>
    <property type="match status" value="1"/>
</dbReference>
<dbReference type="SMART" id="SM00895">
    <property type="entry name" value="FCD"/>
    <property type="match status" value="1"/>
</dbReference>
<evidence type="ECO:0000256" key="3">
    <source>
        <dbReference type="ARBA" id="ARBA00023163"/>
    </source>
</evidence>
<evidence type="ECO:0000313" key="5">
    <source>
        <dbReference type="EMBL" id="QBX55926.1"/>
    </source>
</evidence>
<dbReference type="SMART" id="SM00345">
    <property type="entry name" value="HTH_GNTR"/>
    <property type="match status" value="1"/>
</dbReference>
<dbReference type="EMBL" id="CP038436">
    <property type="protein sequence ID" value="QBX55926.1"/>
    <property type="molecule type" value="Genomic_DNA"/>
</dbReference>
<dbReference type="InterPro" id="IPR000524">
    <property type="entry name" value="Tscrpt_reg_HTH_GntR"/>
</dbReference>
<evidence type="ECO:0000256" key="1">
    <source>
        <dbReference type="ARBA" id="ARBA00023015"/>
    </source>
</evidence>
<keyword evidence="6" id="KW-1185">Reference proteome</keyword>
<dbReference type="GO" id="GO:0003700">
    <property type="term" value="F:DNA-binding transcription factor activity"/>
    <property type="evidence" value="ECO:0007669"/>
    <property type="project" value="InterPro"/>
</dbReference>
<proteinExistence type="predicted"/>
<keyword evidence="1" id="KW-0805">Transcription regulation</keyword>
<dbReference type="InterPro" id="IPR036388">
    <property type="entry name" value="WH-like_DNA-bd_sf"/>
</dbReference>
<dbReference type="Pfam" id="PF07729">
    <property type="entry name" value="FCD"/>
    <property type="match status" value="1"/>
</dbReference>
<dbReference type="PRINTS" id="PR00035">
    <property type="entry name" value="HTHGNTR"/>
</dbReference>
<evidence type="ECO:0000259" key="4">
    <source>
        <dbReference type="PROSITE" id="PS50949"/>
    </source>
</evidence>
<dbReference type="Proteomes" id="UP000294853">
    <property type="component" value="Chromosome"/>
</dbReference>
<feature type="domain" description="HTH gntR-type" evidence="4">
    <location>
        <begin position="24"/>
        <end position="94"/>
    </location>
</feature>
<dbReference type="InterPro" id="IPR011711">
    <property type="entry name" value="GntR_C"/>
</dbReference>
<dbReference type="Gene3D" id="1.20.120.530">
    <property type="entry name" value="GntR ligand-binding domain-like"/>
    <property type="match status" value="1"/>
</dbReference>
<gene>
    <name evidence="5" type="ORF">EXE58_10940</name>
</gene>
<dbReference type="PANTHER" id="PTHR43537">
    <property type="entry name" value="TRANSCRIPTIONAL REGULATOR, GNTR FAMILY"/>
    <property type="match status" value="1"/>
</dbReference>
<dbReference type="InterPro" id="IPR008920">
    <property type="entry name" value="TF_FadR/GntR_C"/>
</dbReference>
<dbReference type="AlphaFoldDB" id="A0A4P7IFB5"/>
<keyword evidence="3" id="KW-0804">Transcription</keyword>
<keyword evidence="2" id="KW-0238">DNA-binding</keyword>
<dbReference type="InterPro" id="IPR036390">
    <property type="entry name" value="WH_DNA-bd_sf"/>
</dbReference>
<dbReference type="PROSITE" id="PS50949">
    <property type="entry name" value="HTH_GNTR"/>
    <property type="match status" value="1"/>
</dbReference>
<dbReference type="Gene3D" id="1.10.10.10">
    <property type="entry name" value="Winged helix-like DNA-binding domain superfamily/Winged helix DNA-binding domain"/>
    <property type="match status" value="1"/>
</dbReference>
<evidence type="ECO:0000256" key="2">
    <source>
        <dbReference type="ARBA" id="ARBA00023125"/>
    </source>
</evidence>
<evidence type="ECO:0000313" key="6">
    <source>
        <dbReference type="Proteomes" id="UP000294853"/>
    </source>
</evidence>
<dbReference type="SUPFAM" id="SSF48008">
    <property type="entry name" value="GntR ligand-binding domain-like"/>
    <property type="match status" value="1"/>
</dbReference>
<sequence length="257" mass="27880">MPDALSVETDSLRSTTRLSPMQVPKASDVLANELRERILRGDFVEGTPLPPERELVAQTQMSRTTVREALRILEVQGLVQIRTGRTGGAFVQRPGQDSIASTVNLLIRGRNVRLAALLETREAVEPACARLAAKYRTAADLEALDAANVAIAAEGSLADFLKANIDWHVAVAVASHNELLTGFMVALSRAIYASTDNQGFVDAPVRKTTVSAHESVTRAIRDGDPEAAVRRMSRHVQEYAEAVLAVEERTAIDVSDE</sequence>
<protein>
    <submittedName>
        <fullName evidence="5">FadR family transcriptional regulator</fullName>
    </submittedName>
</protein>
<organism evidence="5 6">
    <name type="scientific">Nocardioides seonyuensis</name>
    <dbReference type="NCBI Taxonomy" id="2518371"/>
    <lineage>
        <taxon>Bacteria</taxon>
        <taxon>Bacillati</taxon>
        <taxon>Actinomycetota</taxon>
        <taxon>Actinomycetes</taxon>
        <taxon>Propionibacteriales</taxon>
        <taxon>Nocardioidaceae</taxon>
        <taxon>Nocardioides</taxon>
    </lineage>
</organism>
<name>A0A4P7IFB5_9ACTN</name>
<dbReference type="OrthoDB" id="3172099at2"/>
<dbReference type="CDD" id="cd07377">
    <property type="entry name" value="WHTH_GntR"/>
    <property type="match status" value="1"/>
</dbReference>
<dbReference type="GO" id="GO:0003677">
    <property type="term" value="F:DNA binding"/>
    <property type="evidence" value="ECO:0007669"/>
    <property type="project" value="UniProtKB-KW"/>
</dbReference>